<evidence type="ECO:0000256" key="8">
    <source>
        <dbReference type="ARBA" id="ARBA00022679"/>
    </source>
</evidence>
<keyword evidence="18" id="KW-0511">Multifunctional enzyme</keyword>
<dbReference type="RefSeq" id="YP_009362159.1">
    <property type="nucleotide sequence ID" value="NC_034535.1"/>
</dbReference>
<sequence>MDDEEFTPFGGETFFDASEDLEETETDQETYKFDQLNKTDYSLNSPLIVDDVQSYVAKRKGLPHELHTSSYSWDVRDRYLDFHRHDLGSVHDPSLNHCWWGRVNQYPVDQTPLMDRLLLDTAVDHRETHPVIKSFFSGWLGEDTEDLSQEIIGAPREIRRYGELALILHYLVIALNSVTISELENIRRKFRLKMTTENNIIIGARLNLPVFGRTHVFGGLIWFEDQNIVIDRNFALMMKDTYFGRFQTLFGMHCRKVNPHPVEELHELLDIYEAGDFLLEMNGSDGYDVIKLLEPCCNLRFCEKAREERPLVPEFESFKHHINNSKDDVKHMYGASVFLNLILQIQSLSLLTVVYGSFRHWGHPYIDYMTGLKKLHDQVNMPKIIDGDYAEALASDLAYLVLKKKFSEHKKWFVDDNAVPRNHMLFPHIRNNTWPTPKQIEDFGDKWHTLPLIKCFEIPDVIDPSNLYSDKSHSIGRSEVIDYVRSGKCGPIPTRKVLDTLLHTPSTNWPEFLEKVDREGLDEEDLVIGLKAKEREVKKYGRFFALMSWALREYFVITEYLIKTHYVPLFSGLTMADDLTTVISKLLDRTQGQGGLDYDNICIANHIDYEKWNNHQRLESTGPVFKVMGQFLGYPNLIWRTHEFFEKSLVYYNGRPDLMEVHNGELSPKDHSMVCWQGQKGGLEGQRQKGWSILSLLVIQRESLIRNTKVKVLAQGDNQVICTQYKLRDTHDTTSTLKCLDEVVKNNDIIMKAIKAGTNKLGLIINEDETMQSADYLNYGKIPIYRGRILNLYTKRLSRVMCTTNDQLPTMSNIMATVSTNTLTIAHFDETPINAIYYFDILSNMTRNILESHNVILGGRVKDFLPSRFLKRRSYKILMNYLDPSLGGACGTSLARFLTRMFPDPVTEGLSFWKCVWANTTDALLSDVAKHAGNPRLSTLHDGGFEKLLENPSSLNIPKGLSLTNVLKEEIKKCLLKEAPNLRNEIVRIAAEHCLMEEDRLMGFLESVDPLFPRFLSEFRSATFFGITDSLIGLFQNARTIRSIFSKKLERDLSHLTQKSEMESYRAVACELTEGRMWDCSAEHADLLRRISWGRPVLGATVPHPLEMFSKSVRVDRGCPLCIEGQDDDFIVTIAPLGLSSYNKRKGPYPAYLGSKTSESTSIIQPWERETNVPVIKRASRMRTAINWFVESGSNLCVSILSILKGLTGEDWEQKTEGFRRTGSALHRFSCSRTSAGGYAALAPTLLSWMITTTDTFETIGSDNYDFMFQPSILYGQVYTACKYKDQGGGITVHHHLGCQLCLRKIEEPTLDSSRLYEHPDVSHILAKWKPDNTQWGQNKEIYKLTEVEGKDISPFELSFQIGRAEGFLFGDMLLSENKHMDDSSLFPLTLQYKLNPKAFYEGLLDGLLRAVSLTIIHRRSVAQMRRPRPTLVGGMIHCIDAITQRPPFLNMIRDGPLHYYLMSEPHRIPASYPISDSDMGSIVRSWLKRTFFRLEQKTVNYSPLVNRLCIFADMTVPEIIGPLVLSSEILPLLFHVTLNKNQLSDLRELRDLSAVVRDIYNPARAQIGSKNAILCKEEIRHALKYNYKKTESNPPLIWGTEYLSYINYFQLLPQSKPTTVVNPIVGQHRCPLISGLRVGQLATGAHYKIRTIVARFGLNYRDFLCGGDGSGGMTAALLRFNQTARGIFNSLLEYEKSSSRGSKPGPPPAITACTHVINRCVNYLTTWSEPSDLSKESTWENFSFHVQRNFLKIDLMVFDMEVREFSMSTNIENLIESRGLEILELNGNLVYKTYLTRHMDGKMPVIERLSKYFHSTYVTQTGLSSSRTSEVYIVFLRKRDRALYQPYDWNHFWLSSQKFAALCSEKDEFERALKVNPKELAEGIPDVLFPDLEVELCTLLGILGVHDGTSSQLARELKFVPNGLKASVLWAILLVSLNNIFDVTSEHTSIIGIPSDPSCEKAVTLLLGFFYWFSWLTKDLPLFKYLNKINDDQCPISFNRLHIQRGNKVGHVLSWSCSRKGQVAKSVNTASIQAGIGKIIRLFSQSTYEKQSINWKLVWAITHRFNKSLNSTLIKERTGIWEVWNRCRIYEGSVKHLKTSSEDEHTSWRS</sequence>
<evidence type="ECO:0000256" key="10">
    <source>
        <dbReference type="ARBA" id="ARBA00022695"/>
    </source>
</evidence>
<dbReference type="InterPro" id="IPR014023">
    <property type="entry name" value="Mononeg_RNA_pol_cat"/>
</dbReference>
<evidence type="ECO:0000256" key="24">
    <source>
        <dbReference type="ARBA" id="ARBA00047332"/>
    </source>
</evidence>
<comment type="catalytic activity">
    <reaction evidence="26">
        <text>GTP + H2O = GDP + phosphate + H(+)</text>
        <dbReference type="Rhea" id="RHEA:19669"/>
        <dbReference type="ChEBI" id="CHEBI:15377"/>
        <dbReference type="ChEBI" id="CHEBI:15378"/>
        <dbReference type="ChEBI" id="CHEBI:37565"/>
        <dbReference type="ChEBI" id="CHEBI:43474"/>
        <dbReference type="ChEBI" id="CHEBI:58189"/>
    </reaction>
</comment>
<reference evidence="29 30" key="1">
    <citation type="journal article" date="2015" name="PLoS Pathog.">
        <title>Evolution of genome size and complexity in the rhabdoviridae.</title>
        <authorList>
            <person name="Walker P.J."/>
            <person name="Firth C."/>
            <person name="Widen S.G."/>
            <person name="Blasdell K.R."/>
            <person name="Guzman H."/>
            <person name="Wood T.G."/>
            <person name="Paradkar P.N."/>
            <person name="Holmes E.C."/>
            <person name="Tesh R.B."/>
            <person name="Vasilakis N."/>
        </authorList>
    </citation>
    <scope>NUCLEOTIDE SEQUENCE [LARGE SCALE GENOMIC DNA]</scope>
    <source>
        <strain evidence="29 30">6235</strain>
    </source>
</reference>
<evidence type="ECO:0000259" key="27">
    <source>
        <dbReference type="PROSITE" id="PS50526"/>
    </source>
</evidence>
<dbReference type="Pfam" id="PF14318">
    <property type="entry name" value="Mononeg_mRNAcap"/>
    <property type="match status" value="1"/>
</dbReference>
<dbReference type="Pfam" id="PF14314">
    <property type="entry name" value="Methyltrans_Mon_2nd"/>
    <property type="match status" value="1"/>
</dbReference>
<keyword evidence="12" id="KW-0378">Hydrolase</keyword>
<keyword evidence="13" id="KW-0067">ATP-binding</keyword>
<evidence type="ECO:0000313" key="30">
    <source>
        <dbReference type="Proteomes" id="UP000203325"/>
    </source>
</evidence>
<dbReference type="InterPro" id="IPR039530">
    <property type="entry name" value="L_methyltransferase_rhabdo"/>
</dbReference>
<evidence type="ECO:0000256" key="11">
    <source>
        <dbReference type="ARBA" id="ARBA00022741"/>
    </source>
</evidence>
<keyword evidence="5" id="KW-0696">RNA-directed RNA polymerase</keyword>
<comment type="catalytic activity">
    <reaction evidence="24">
        <text>a 5'-end (5'-triphosphoguanosine)-adenylyl-adenylyl-cytidylyl-adenosine in mRNA + S-adenosyl-L-methionine = a 5'-end (5'-triphosphoguanosine)-(2'-O-methyladenylyl)-adenylyl-cytidylyl-adenosine in mRNA + S-adenosyl-L-homocysteine + H(+)</text>
        <dbReference type="Rhea" id="RHEA:65380"/>
        <dbReference type="Rhea" id="RHEA-COMP:16797"/>
        <dbReference type="Rhea" id="RHEA-COMP:16801"/>
        <dbReference type="ChEBI" id="CHEBI:15378"/>
        <dbReference type="ChEBI" id="CHEBI:57856"/>
        <dbReference type="ChEBI" id="CHEBI:59789"/>
        <dbReference type="ChEBI" id="CHEBI:156482"/>
        <dbReference type="ChEBI" id="CHEBI:156484"/>
    </reaction>
</comment>
<name>A0A0D3R1A1_9RHAB</name>
<dbReference type="GO" id="GO:0030430">
    <property type="term" value="C:host cell cytoplasm"/>
    <property type="evidence" value="ECO:0007669"/>
    <property type="project" value="UniProtKB-SubCell"/>
</dbReference>
<dbReference type="Proteomes" id="UP000203325">
    <property type="component" value="Segment"/>
</dbReference>
<dbReference type="Pfam" id="PF21080">
    <property type="entry name" value="Methyltrans_Mon_1st"/>
    <property type="match status" value="1"/>
</dbReference>
<evidence type="ECO:0000256" key="26">
    <source>
        <dbReference type="ARBA" id="ARBA00048548"/>
    </source>
</evidence>
<evidence type="ECO:0000256" key="13">
    <source>
        <dbReference type="ARBA" id="ARBA00022840"/>
    </source>
</evidence>
<dbReference type="GO" id="GO:0005524">
    <property type="term" value="F:ATP binding"/>
    <property type="evidence" value="ECO:0007669"/>
    <property type="project" value="UniProtKB-KW"/>
</dbReference>
<dbReference type="GO" id="GO:0044423">
    <property type="term" value="C:virion component"/>
    <property type="evidence" value="ECO:0007669"/>
    <property type="project" value="UniProtKB-KW"/>
</dbReference>
<keyword evidence="14" id="KW-0946">Virion</keyword>
<evidence type="ECO:0000256" key="23">
    <source>
        <dbReference type="ARBA" id="ARBA00031012"/>
    </source>
</evidence>
<evidence type="ECO:0000256" key="18">
    <source>
        <dbReference type="ARBA" id="ARBA00023268"/>
    </source>
</evidence>
<feature type="domain" description="RdRp catalytic" evidence="27">
    <location>
        <begin position="601"/>
        <end position="787"/>
    </location>
</feature>
<proteinExistence type="predicted"/>
<dbReference type="GO" id="GO:0016787">
    <property type="term" value="F:hydrolase activity"/>
    <property type="evidence" value="ECO:0007669"/>
    <property type="project" value="UniProtKB-KW"/>
</dbReference>
<dbReference type="EC" id="2.7.7.88" evidence="4"/>
<keyword evidence="16" id="KW-0506">mRNA capping</keyword>
<evidence type="ECO:0000256" key="7">
    <source>
        <dbReference type="ARBA" id="ARBA00022664"/>
    </source>
</evidence>
<dbReference type="EMBL" id="KM204983">
    <property type="protein sequence ID" value="AJR28277.1"/>
    <property type="molecule type" value="Viral_cRNA"/>
</dbReference>
<dbReference type="NCBIfam" id="TIGR04198">
    <property type="entry name" value="paramyx_RNAcap"/>
    <property type="match status" value="1"/>
</dbReference>
<evidence type="ECO:0000256" key="2">
    <source>
        <dbReference type="ARBA" id="ARBA00004328"/>
    </source>
</evidence>
<dbReference type="PROSITE" id="PS50526">
    <property type="entry name" value="RDRP_SSRNA_NEG_NONSEG"/>
    <property type="match status" value="1"/>
</dbReference>
<dbReference type="InterPro" id="IPR048397">
    <property type="entry name" value="Methyltrans_Mon_CD"/>
</dbReference>
<dbReference type="GO" id="GO:0003968">
    <property type="term" value="F:RNA-directed RNA polymerase activity"/>
    <property type="evidence" value="ECO:0007669"/>
    <property type="project" value="UniProtKB-KW"/>
</dbReference>
<dbReference type="InterPro" id="IPR025786">
    <property type="entry name" value="Mononega_L_MeTrfase"/>
</dbReference>
<dbReference type="GO" id="GO:0004482">
    <property type="term" value="F:mRNA 5'-cap (guanine-N7-)-methyltransferase activity"/>
    <property type="evidence" value="ECO:0007669"/>
    <property type="project" value="InterPro"/>
</dbReference>
<evidence type="ECO:0000256" key="4">
    <source>
        <dbReference type="ARBA" id="ARBA00012582"/>
    </source>
</evidence>
<evidence type="ECO:0000256" key="1">
    <source>
        <dbReference type="ARBA" id="ARBA00004192"/>
    </source>
</evidence>
<evidence type="ECO:0000256" key="17">
    <source>
        <dbReference type="ARBA" id="ARBA00023200"/>
    </source>
</evidence>
<dbReference type="EC" id="2.7.7.48" evidence="3"/>
<evidence type="ECO:0000256" key="15">
    <source>
        <dbReference type="ARBA" id="ARBA00022953"/>
    </source>
</evidence>
<dbReference type="KEGG" id="vg:37627371"/>
<evidence type="ECO:0000256" key="14">
    <source>
        <dbReference type="ARBA" id="ARBA00022844"/>
    </source>
</evidence>
<keyword evidence="11" id="KW-0547">Nucleotide-binding</keyword>
<keyword evidence="7" id="KW-0507">mRNA processing</keyword>
<evidence type="ECO:0000256" key="22">
    <source>
        <dbReference type="ARBA" id="ARBA00030436"/>
    </source>
</evidence>
<dbReference type="PROSITE" id="PS51590">
    <property type="entry name" value="SAM_MT_MNV_L"/>
    <property type="match status" value="1"/>
</dbReference>
<evidence type="ECO:0000256" key="5">
    <source>
        <dbReference type="ARBA" id="ARBA00022484"/>
    </source>
</evidence>
<dbReference type="EC" id="2.1.1.375" evidence="21"/>
<evidence type="ECO:0000256" key="20">
    <source>
        <dbReference type="ARBA" id="ARBA00024499"/>
    </source>
</evidence>
<comment type="catalytic activity">
    <reaction evidence="20">
        <text>a 5'-end (5'-triphosphoguanosine)-(2'-O-methyladenylyl)-adenylyl-cytidylyl-adenosine in mRNA + S-adenosyl-L-methionine = a 5'-end (N(7)-methyl 5'-triphosphoguanosine)-(2'-O-methyladenylyl)-adenylyl-cytidylyl-adenosine in mRNA + S-adenosyl-L-homocysteine</text>
        <dbReference type="Rhea" id="RHEA:65440"/>
        <dbReference type="Rhea" id="RHEA-COMP:16798"/>
        <dbReference type="Rhea" id="RHEA-COMP:16801"/>
        <dbReference type="ChEBI" id="CHEBI:57856"/>
        <dbReference type="ChEBI" id="CHEBI:59789"/>
        <dbReference type="ChEBI" id="CHEBI:156482"/>
        <dbReference type="ChEBI" id="CHEBI:156483"/>
    </reaction>
</comment>
<evidence type="ECO:0000256" key="16">
    <source>
        <dbReference type="ARBA" id="ARBA00023042"/>
    </source>
</evidence>
<evidence type="ECO:0000256" key="19">
    <source>
        <dbReference type="ARBA" id="ARBA00024494"/>
    </source>
</evidence>
<protein>
    <recommendedName>
        <fullName evidence="23">Replicase</fullName>
        <ecNumber evidence="21">2.1.1.375</ecNumber>
        <ecNumber evidence="3">2.7.7.48</ecNumber>
        <ecNumber evidence="4">2.7.7.88</ecNumber>
    </recommendedName>
    <alternativeName>
        <fullName evidence="22">Transcriptase</fullName>
    </alternativeName>
</protein>
<keyword evidence="6" id="KW-0489">Methyltransferase</keyword>
<evidence type="ECO:0000259" key="28">
    <source>
        <dbReference type="PROSITE" id="PS51590"/>
    </source>
</evidence>
<comment type="subcellular location">
    <subcellularLocation>
        <location evidence="1">Host cytoplasm</location>
    </subcellularLocation>
    <subcellularLocation>
        <location evidence="2">Virion</location>
    </subcellularLocation>
</comment>
<dbReference type="Pfam" id="PF21081">
    <property type="entry name" value="Methyltrans_Mon_3rd"/>
    <property type="match status" value="1"/>
</dbReference>
<accession>A0A0D3R1A1</accession>
<feature type="domain" description="Mononegavirus-type SAM-dependent 2'-O-MTase" evidence="28">
    <location>
        <begin position="1638"/>
        <end position="1835"/>
    </location>
</feature>
<evidence type="ECO:0000256" key="12">
    <source>
        <dbReference type="ARBA" id="ARBA00022801"/>
    </source>
</evidence>
<keyword evidence="15" id="KW-0693">Viral RNA replication</keyword>
<evidence type="ECO:0000313" key="29">
    <source>
        <dbReference type="EMBL" id="AJR28277.1"/>
    </source>
</evidence>
<dbReference type="InterPro" id="IPR039736">
    <property type="entry name" value="L_poly_C"/>
</dbReference>
<keyword evidence="30" id="KW-1185">Reference proteome</keyword>
<keyword evidence="10" id="KW-0548">Nucleotidyltransferase</keyword>
<evidence type="ECO:0000256" key="21">
    <source>
        <dbReference type="ARBA" id="ARBA00026099"/>
    </source>
</evidence>
<evidence type="ECO:0000256" key="25">
    <source>
        <dbReference type="ARBA" id="ARBA00047370"/>
    </source>
</evidence>
<evidence type="ECO:0000256" key="6">
    <source>
        <dbReference type="ARBA" id="ARBA00022603"/>
    </source>
</evidence>
<organism evidence="29 30">
    <name type="scientific">Barur virus</name>
    <dbReference type="NCBI Taxonomy" id="380438"/>
    <lineage>
        <taxon>Viruses</taxon>
        <taxon>Riboviria</taxon>
        <taxon>Orthornavirae</taxon>
        <taxon>Negarnaviricota</taxon>
        <taxon>Haploviricotina</taxon>
        <taxon>Monjiviricetes</taxon>
        <taxon>Mononegavirales</taxon>
        <taxon>Rhabdoviridae</taxon>
        <taxon>Alpharhabdovirinae</taxon>
        <taxon>Ledantevirus</taxon>
        <taxon>Ledantevirus barur</taxon>
    </lineage>
</organism>
<comment type="catalytic activity">
    <reaction evidence="25">
        <text>a 5'-end (5'-triphosphoguanosine)-adenylyl-adenylyl-cytidylyl-adenosine in mRNA + 2 S-adenosyl-L-methionine = a 5'-end (N(7)-methyl 5'-triphosphoguanosine)-(2'-O-methyladenylyl)-adenylyl-cytidylyl-adenosine in mRNA + 2 S-adenosyl-L-homocysteine + H(+)</text>
        <dbReference type="Rhea" id="RHEA:65376"/>
        <dbReference type="Rhea" id="RHEA-COMP:16797"/>
        <dbReference type="Rhea" id="RHEA-COMP:16798"/>
        <dbReference type="ChEBI" id="CHEBI:15378"/>
        <dbReference type="ChEBI" id="CHEBI:57856"/>
        <dbReference type="ChEBI" id="CHEBI:59789"/>
        <dbReference type="ChEBI" id="CHEBI:156483"/>
        <dbReference type="ChEBI" id="CHEBI:156484"/>
        <dbReference type="EC" id="2.1.1.375"/>
    </reaction>
</comment>
<keyword evidence="17" id="KW-1035">Host cytoplasm</keyword>
<keyword evidence="9" id="KW-0949">S-adenosyl-L-methionine</keyword>
<keyword evidence="8" id="KW-0808">Transferase</keyword>
<comment type="catalytic activity">
    <reaction evidence="19">
        <text>a 5'-end triphospho-adenylyl-adenylyl-cytidylyl-adenosine in mRNA + GDP + H(+) = a 5'-end (5'-triphosphoguanosine)-adenylyl-adenylyl-cytidylyl-adenosine in mRNA + diphosphate</text>
        <dbReference type="Rhea" id="RHEA:65436"/>
        <dbReference type="Rhea" id="RHEA-COMP:16797"/>
        <dbReference type="Rhea" id="RHEA-COMP:16799"/>
        <dbReference type="ChEBI" id="CHEBI:15378"/>
        <dbReference type="ChEBI" id="CHEBI:33019"/>
        <dbReference type="ChEBI" id="CHEBI:58189"/>
        <dbReference type="ChEBI" id="CHEBI:156484"/>
        <dbReference type="ChEBI" id="CHEBI:156503"/>
        <dbReference type="EC" id="2.7.7.88"/>
    </reaction>
</comment>
<dbReference type="Pfam" id="PF00946">
    <property type="entry name" value="Mononeg_RNA_pol"/>
    <property type="match status" value="1"/>
</dbReference>
<dbReference type="GeneID" id="37627371"/>
<dbReference type="InterPro" id="IPR026890">
    <property type="entry name" value="Mononeg_mRNAcap"/>
</dbReference>
<evidence type="ECO:0000256" key="3">
    <source>
        <dbReference type="ARBA" id="ARBA00012494"/>
    </source>
</evidence>
<evidence type="ECO:0000256" key="9">
    <source>
        <dbReference type="ARBA" id="ARBA00022691"/>
    </source>
</evidence>
<dbReference type="InterPro" id="IPR048398">
    <property type="entry name" value="Methyltrans_Mon_C"/>
</dbReference>